<accession>A0A086ZG18</accession>
<evidence type="ECO:0000313" key="5">
    <source>
        <dbReference type="Proteomes" id="UP000029096"/>
    </source>
</evidence>
<dbReference type="Gene3D" id="3.40.30.10">
    <property type="entry name" value="Glutaredoxin"/>
    <property type="match status" value="1"/>
</dbReference>
<keyword evidence="2" id="KW-1133">Transmembrane helix</keyword>
<feature type="region of interest" description="Disordered" evidence="1">
    <location>
        <begin position="320"/>
        <end position="366"/>
    </location>
</feature>
<keyword evidence="2" id="KW-0472">Membrane</keyword>
<dbReference type="AlphaFoldDB" id="A0A086ZG18"/>
<gene>
    <name evidence="4" type="ORF">BBOH_1123</name>
</gene>
<dbReference type="STRING" id="1437606.BBOH_1123"/>
<keyword evidence="2" id="KW-0812">Transmembrane</keyword>
<dbReference type="OrthoDB" id="117402at2"/>
<dbReference type="eggNOG" id="COG1651">
    <property type="taxonomic scope" value="Bacteria"/>
</dbReference>
<dbReference type="InterPro" id="IPR012336">
    <property type="entry name" value="Thioredoxin-like_fold"/>
</dbReference>
<reference evidence="4 5" key="1">
    <citation type="submission" date="2014-03" db="EMBL/GenBank/DDBJ databases">
        <title>Genomics of Bifidobacteria.</title>
        <authorList>
            <person name="Ventura M."/>
            <person name="Milani C."/>
            <person name="Lugli G.A."/>
        </authorList>
    </citation>
    <scope>NUCLEOTIDE SEQUENCE [LARGE SCALE GENOMIC DNA]</scope>
    <source>
        <strain evidence="4 5">DSM 22767</strain>
    </source>
</reference>
<proteinExistence type="predicted"/>
<feature type="region of interest" description="Disordered" evidence="1">
    <location>
        <begin position="1"/>
        <end position="33"/>
    </location>
</feature>
<dbReference type="InterPro" id="IPR036249">
    <property type="entry name" value="Thioredoxin-like_sf"/>
</dbReference>
<keyword evidence="4" id="KW-0413">Isomerase</keyword>
<feature type="domain" description="Thioredoxin-like fold" evidence="3">
    <location>
        <begin position="106"/>
        <end position="268"/>
    </location>
</feature>
<dbReference type="CDD" id="cd02972">
    <property type="entry name" value="DsbA_family"/>
    <property type="match status" value="1"/>
</dbReference>
<name>A0A086ZG18_9BIFI</name>
<dbReference type="GO" id="GO:0016853">
    <property type="term" value="F:isomerase activity"/>
    <property type="evidence" value="ECO:0007669"/>
    <property type="project" value="UniProtKB-KW"/>
</dbReference>
<dbReference type="RefSeq" id="WP_081930296.1">
    <property type="nucleotide sequence ID" value="NZ_JDUS01000005.1"/>
</dbReference>
<dbReference type="Pfam" id="PF13462">
    <property type="entry name" value="Thioredoxin_4"/>
    <property type="match status" value="1"/>
</dbReference>
<feature type="transmembrane region" description="Helical" evidence="2">
    <location>
        <begin position="46"/>
        <end position="68"/>
    </location>
</feature>
<dbReference type="Proteomes" id="UP000029096">
    <property type="component" value="Unassembled WGS sequence"/>
</dbReference>
<comment type="caution">
    <text evidence="4">The sequence shown here is derived from an EMBL/GenBank/DDBJ whole genome shotgun (WGS) entry which is preliminary data.</text>
</comment>
<keyword evidence="5" id="KW-1185">Reference proteome</keyword>
<dbReference type="SUPFAM" id="SSF52833">
    <property type="entry name" value="Thioredoxin-like"/>
    <property type="match status" value="1"/>
</dbReference>
<sequence length="366" mass="40344">MPHPAPRQNSMHKMNVPDQNLDGITPNSDPMNQPTRRLGIRRISKTVLATISILLVFLLVIAASVYVWGRESSEPFAYHALQRVTVRPSRASTQGGLPAEKDANHNPKAPTVEFFIDFACPDCAELDEILVPTLRTLQRDRQINVQVHPIDFLDSSENDHYSKRTASAAMYIAEHEPNRLLDFTSAMLDQKFQSTHANGTHLSNSVIQQQAIRAGVSPSVAKHATDGTYDLYVAKATKYTTSRRDLFVDVDGHRRFSTPTIAINGKLWQYRQLSDIHDVPDALVSSIGLTKEQAGTTALPSIGAHGSALPIGNRASGWKTGFRKPGDFPTEPVSADESEEGNHTAPDAVEPMKSDSEYQTEIHFLG</sequence>
<evidence type="ECO:0000256" key="1">
    <source>
        <dbReference type="SAM" id="MobiDB-lite"/>
    </source>
</evidence>
<evidence type="ECO:0000313" key="4">
    <source>
        <dbReference type="EMBL" id="KFI45468.1"/>
    </source>
</evidence>
<evidence type="ECO:0000256" key="2">
    <source>
        <dbReference type="SAM" id="Phobius"/>
    </source>
</evidence>
<evidence type="ECO:0000259" key="3">
    <source>
        <dbReference type="Pfam" id="PF13462"/>
    </source>
</evidence>
<dbReference type="EMBL" id="JGYP01000002">
    <property type="protein sequence ID" value="KFI45468.1"/>
    <property type="molecule type" value="Genomic_DNA"/>
</dbReference>
<organism evidence="4 5">
    <name type="scientific">Bifidobacterium bohemicum DSM 22767</name>
    <dbReference type="NCBI Taxonomy" id="1437606"/>
    <lineage>
        <taxon>Bacteria</taxon>
        <taxon>Bacillati</taxon>
        <taxon>Actinomycetota</taxon>
        <taxon>Actinomycetes</taxon>
        <taxon>Bifidobacteriales</taxon>
        <taxon>Bifidobacteriaceae</taxon>
        <taxon>Bifidobacterium</taxon>
    </lineage>
</organism>
<protein>
    <submittedName>
        <fullName evidence="4">Protein-disulfide isomerase</fullName>
    </submittedName>
</protein>